<feature type="domain" description="EGF-like" evidence="2">
    <location>
        <begin position="169"/>
        <end position="199"/>
    </location>
</feature>
<organism evidence="3 4">
    <name type="scientific">Diploptera punctata</name>
    <name type="common">Pacific beetle cockroach</name>
    <dbReference type="NCBI Taxonomy" id="6984"/>
    <lineage>
        <taxon>Eukaryota</taxon>
        <taxon>Metazoa</taxon>
        <taxon>Ecdysozoa</taxon>
        <taxon>Arthropoda</taxon>
        <taxon>Hexapoda</taxon>
        <taxon>Insecta</taxon>
        <taxon>Pterygota</taxon>
        <taxon>Neoptera</taxon>
        <taxon>Polyneoptera</taxon>
        <taxon>Dictyoptera</taxon>
        <taxon>Blattodea</taxon>
        <taxon>Blaberoidea</taxon>
        <taxon>Blaberidae</taxon>
        <taxon>Diplopterinae</taxon>
        <taxon>Diploptera</taxon>
    </lineage>
</organism>
<evidence type="ECO:0000313" key="3">
    <source>
        <dbReference type="EMBL" id="KAJ9586773.1"/>
    </source>
</evidence>
<protein>
    <recommendedName>
        <fullName evidence="2">EGF-like domain-containing protein</fullName>
    </recommendedName>
</protein>
<dbReference type="SMART" id="SM00181">
    <property type="entry name" value="EGF"/>
    <property type="match status" value="7"/>
</dbReference>
<dbReference type="Gene3D" id="2.10.25.10">
    <property type="entry name" value="Laminin"/>
    <property type="match status" value="6"/>
</dbReference>
<reference evidence="3" key="2">
    <citation type="submission" date="2023-05" db="EMBL/GenBank/DDBJ databases">
        <authorList>
            <person name="Fouks B."/>
        </authorList>
    </citation>
    <scope>NUCLEOTIDE SEQUENCE</scope>
    <source>
        <strain evidence="3">Stay&amp;Tobe</strain>
        <tissue evidence="3">Testes</tissue>
    </source>
</reference>
<feature type="domain" description="EGF-like" evidence="2">
    <location>
        <begin position="335"/>
        <end position="369"/>
    </location>
</feature>
<feature type="domain" description="EGF-like" evidence="2">
    <location>
        <begin position="201"/>
        <end position="235"/>
    </location>
</feature>
<accession>A0AAD7ZU76</accession>
<evidence type="ECO:0000256" key="1">
    <source>
        <dbReference type="SAM" id="SignalP"/>
    </source>
</evidence>
<feature type="signal peptide" evidence="1">
    <location>
        <begin position="1"/>
        <end position="22"/>
    </location>
</feature>
<feature type="domain" description="EGF-like" evidence="2">
    <location>
        <begin position="302"/>
        <end position="333"/>
    </location>
</feature>
<keyword evidence="1" id="KW-0732">Signal</keyword>
<dbReference type="PANTHER" id="PTHR24047:SF32">
    <property type="entry name" value="FI01909P-RELATED"/>
    <property type="match status" value="1"/>
</dbReference>
<feature type="domain" description="EGF-like" evidence="2">
    <location>
        <begin position="136"/>
        <end position="167"/>
    </location>
</feature>
<evidence type="ECO:0000259" key="2">
    <source>
        <dbReference type="SMART" id="SM00181"/>
    </source>
</evidence>
<dbReference type="PANTHER" id="PTHR24047">
    <property type="entry name" value="FI01909P-RELATED"/>
    <property type="match status" value="1"/>
</dbReference>
<gene>
    <name evidence="3" type="ORF">L9F63_019641</name>
</gene>
<proteinExistence type="predicted"/>
<dbReference type="InterPro" id="IPR053255">
    <property type="entry name" value="EGF-like_domain"/>
</dbReference>
<name>A0AAD7ZU76_DIPPU</name>
<dbReference type="Proteomes" id="UP001233999">
    <property type="component" value="Unassembled WGS sequence"/>
</dbReference>
<evidence type="ECO:0000313" key="4">
    <source>
        <dbReference type="Proteomes" id="UP001233999"/>
    </source>
</evidence>
<dbReference type="AlphaFoldDB" id="A0AAD7ZU76"/>
<comment type="caution">
    <text evidence="3">The sequence shown here is derived from an EMBL/GenBank/DDBJ whole genome shotgun (WGS) entry which is preliminary data.</text>
</comment>
<reference evidence="3" key="1">
    <citation type="journal article" date="2023" name="IScience">
        <title>Live-bearing cockroach genome reveals convergent evolutionary mechanisms linked to viviparity in insects and beyond.</title>
        <authorList>
            <person name="Fouks B."/>
            <person name="Harrison M.C."/>
            <person name="Mikhailova A.A."/>
            <person name="Marchal E."/>
            <person name="English S."/>
            <person name="Carruthers M."/>
            <person name="Jennings E.C."/>
            <person name="Chiamaka E.L."/>
            <person name="Frigard R.A."/>
            <person name="Pippel M."/>
            <person name="Attardo G.M."/>
            <person name="Benoit J.B."/>
            <person name="Bornberg-Bauer E."/>
            <person name="Tobe S.S."/>
        </authorList>
    </citation>
    <scope>NUCLEOTIDE SEQUENCE</scope>
    <source>
        <strain evidence="3">Stay&amp;Tobe</strain>
    </source>
</reference>
<sequence>MAYFRKLSSAFLLALLIISVTGHKKHPRSVDSKIHEYRLLDKKDGQSVTCPPPLGVINVHSHSVNIAGITNQGGLSNLMFMCGTTQVPYNVPTEWVMREGPGGIMMNVTIYEKRYKMVPLCCPGYTRNQQDICVPKCKGNCTNGLCLNPNNCVCYNGYAENTMGDCVLTCPCGCPNGKCQGDICICNDQYTLGSNGVCNPICTNECVKGYCSSPNVCTCDLGYKKKKNQDSHICSPHCSLSCEHGTCVAPEDCKCNQGYVREKNTGRCIPKCHGCQYGDCVAPYTCHCQKGYKRQDENCVPTCVEGCFNATCTAPNVCTCFNGYKHSTPHTCVPRCFPSCQNAVCVAPNKCECYPGFMKKNLSSSYKCVAIISSVVSGIGSIVNSVTHR</sequence>
<feature type="domain" description="EGF-like" evidence="2">
    <location>
        <begin position="271"/>
        <end position="300"/>
    </location>
</feature>
<dbReference type="InterPro" id="IPR000742">
    <property type="entry name" value="EGF"/>
</dbReference>
<feature type="domain" description="EGF-like" evidence="2">
    <location>
        <begin position="237"/>
        <end position="269"/>
    </location>
</feature>
<feature type="chain" id="PRO_5042196806" description="EGF-like domain-containing protein" evidence="1">
    <location>
        <begin position="23"/>
        <end position="389"/>
    </location>
</feature>
<keyword evidence="4" id="KW-1185">Reference proteome</keyword>
<dbReference type="EMBL" id="JASPKZ010006845">
    <property type="protein sequence ID" value="KAJ9586773.1"/>
    <property type="molecule type" value="Genomic_DNA"/>
</dbReference>